<reference evidence="1 3" key="2">
    <citation type="submission" date="2020-05" db="EMBL/GenBank/DDBJ databases">
        <authorList>
            <person name="Campoy J."/>
            <person name="Schneeberger K."/>
            <person name="Spophaly S."/>
        </authorList>
    </citation>
    <scope>NUCLEOTIDE SEQUENCE [LARGE SCALE GENOMIC DNA]</scope>
    <source>
        <strain evidence="1">PruArmRojPasFocal</strain>
    </source>
</reference>
<reference evidence="4" key="1">
    <citation type="journal article" date="2020" name="Genome Biol.">
        <title>Gamete binning: chromosome-level and haplotype-resolved genome assembly enabled by high-throughput single-cell sequencing of gamete genomes.</title>
        <authorList>
            <person name="Campoy J.A."/>
            <person name="Sun H."/>
            <person name="Goel M."/>
            <person name="Jiao W.-B."/>
            <person name="Folz-Donahue K."/>
            <person name="Wang N."/>
            <person name="Rubio M."/>
            <person name="Liu C."/>
            <person name="Kukat C."/>
            <person name="Ruiz D."/>
            <person name="Huettel B."/>
            <person name="Schneeberger K."/>
        </authorList>
    </citation>
    <scope>NUCLEOTIDE SEQUENCE [LARGE SCALE GENOMIC DNA]</scope>
    <source>
        <strain evidence="4">cv. Rojo Pasion</strain>
    </source>
</reference>
<proteinExistence type="predicted"/>
<evidence type="ECO:0000313" key="2">
    <source>
        <dbReference type="EMBL" id="CAB4293064.1"/>
    </source>
</evidence>
<dbReference type="Proteomes" id="UP000507222">
    <property type="component" value="Unassembled WGS sequence"/>
</dbReference>
<dbReference type="EMBL" id="CAEKDK010000001">
    <property type="protein sequence ID" value="CAB4262471.1"/>
    <property type="molecule type" value="Genomic_DNA"/>
</dbReference>
<evidence type="ECO:0000313" key="1">
    <source>
        <dbReference type="EMBL" id="CAB4262471.1"/>
    </source>
</evidence>
<name>A0A6J5TF15_PRUAR</name>
<dbReference type="Proteomes" id="UP000507245">
    <property type="component" value="Unassembled WGS sequence"/>
</dbReference>
<protein>
    <submittedName>
        <fullName evidence="1">Uncharacterized protein</fullName>
    </submittedName>
</protein>
<organism evidence="1 3">
    <name type="scientific">Prunus armeniaca</name>
    <name type="common">Apricot</name>
    <name type="synonym">Armeniaca vulgaris</name>
    <dbReference type="NCBI Taxonomy" id="36596"/>
    <lineage>
        <taxon>Eukaryota</taxon>
        <taxon>Viridiplantae</taxon>
        <taxon>Streptophyta</taxon>
        <taxon>Embryophyta</taxon>
        <taxon>Tracheophyta</taxon>
        <taxon>Spermatophyta</taxon>
        <taxon>Magnoliopsida</taxon>
        <taxon>eudicotyledons</taxon>
        <taxon>Gunneridae</taxon>
        <taxon>Pentapetalae</taxon>
        <taxon>rosids</taxon>
        <taxon>fabids</taxon>
        <taxon>Rosales</taxon>
        <taxon>Rosaceae</taxon>
        <taxon>Amygdaloideae</taxon>
        <taxon>Amygdaleae</taxon>
        <taxon>Prunus</taxon>
    </lineage>
</organism>
<evidence type="ECO:0000313" key="3">
    <source>
        <dbReference type="Proteomes" id="UP000507222"/>
    </source>
</evidence>
<accession>A0A6J5TF15</accession>
<gene>
    <name evidence="1" type="ORF">CURHAP_LOCUS1731</name>
    <name evidence="2" type="ORF">ORAREDHAP_LOCUS1778</name>
</gene>
<keyword evidence="4" id="KW-1185">Reference proteome</keyword>
<dbReference type="AlphaFoldDB" id="A0A6J5TF15"/>
<evidence type="ECO:0000313" key="4">
    <source>
        <dbReference type="Proteomes" id="UP000507245"/>
    </source>
</evidence>
<sequence length="62" mass="7192">MANKGKLSYLKKEKDKRSKFKWWPLDLNNHSSLFLKQATEVGLRRTVTPRRGLVSNFGTLNS</sequence>
<dbReference type="EMBL" id="CAEKKB010000001">
    <property type="protein sequence ID" value="CAB4293064.1"/>
    <property type="molecule type" value="Genomic_DNA"/>
</dbReference>